<gene>
    <name evidence="4" type="ORF">chiPu_0009041</name>
</gene>
<keyword evidence="2" id="KW-1133">Transmembrane helix</keyword>
<dbReference type="OrthoDB" id="10070537at2759"/>
<protein>
    <recommendedName>
        <fullName evidence="3">SEA domain-containing protein</fullName>
    </recommendedName>
</protein>
<reference evidence="4 5" key="1">
    <citation type="journal article" date="2018" name="Nat. Ecol. Evol.">
        <title>Shark genomes provide insights into elasmobranch evolution and the origin of vertebrates.</title>
        <authorList>
            <person name="Hara Y"/>
            <person name="Yamaguchi K"/>
            <person name="Onimaru K"/>
            <person name="Kadota M"/>
            <person name="Koyanagi M"/>
            <person name="Keeley SD"/>
            <person name="Tatsumi K"/>
            <person name="Tanaka K"/>
            <person name="Motone F"/>
            <person name="Kageyama Y"/>
            <person name="Nozu R"/>
            <person name="Adachi N"/>
            <person name="Nishimura O"/>
            <person name="Nakagawa R"/>
            <person name="Tanegashima C"/>
            <person name="Kiyatake I"/>
            <person name="Matsumoto R"/>
            <person name="Murakumo K"/>
            <person name="Nishida K"/>
            <person name="Terakita A"/>
            <person name="Kuratani S"/>
            <person name="Sato K"/>
            <person name="Hyodo S Kuraku.S."/>
        </authorList>
    </citation>
    <scope>NUCLEOTIDE SEQUENCE [LARGE SCALE GENOMIC DNA]</scope>
</reference>
<feature type="region of interest" description="Disordered" evidence="1">
    <location>
        <begin position="75"/>
        <end position="110"/>
    </location>
</feature>
<keyword evidence="2" id="KW-0812">Transmembrane</keyword>
<dbReference type="Pfam" id="PF01390">
    <property type="entry name" value="SEA"/>
    <property type="match status" value="1"/>
</dbReference>
<dbReference type="InterPro" id="IPR000082">
    <property type="entry name" value="SEA_dom"/>
</dbReference>
<feature type="domain" description="SEA" evidence="3">
    <location>
        <begin position="311"/>
        <end position="420"/>
    </location>
</feature>
<organism evidence="4 5">
    <name type="scientific">Chiloscyllium punctatum</name>
    <name type="common">Brownbanded bambooshark</name>
    <name type="synonym">Hemiscyllium punctatum</name>
    <dbReference type="NCBI Taxonomy" id="137246"/>
    <lineage>
        <taxon>Eukaryota</taxon>
        <taxon>Metazoa</taxon>
        <taxon>Chordata</taxon>
        <taxon>Craniata</taxon>
        <taxon>Vertebrata</taxon>
        <taxon>Chondrichthyes</taxon>
        <taxon>Elasmobranchii</taxon>
        <taxon>Galeomorphii</taxon>
        <taxon>Galeoidea</taxon>
        <taxon>Orectolobiformes</taxon>
        <taxon>Hemiscylliidae</taxon>
        <taxon>Chiloscyllium</taxon>
    </lineage>
</organism>
<keyword evidence="5" id="KW-1185">Reference proteome</keyword>
<accession>A0A401SJT0</accession>
<name>A0A401SJT0_CHIPU</name>
<keyword evidence="2" id="KW-0472">Membrane</keyword>
<evidence type="ECO:0000259" key="3">
    <source>
        <dbReference type="PROSITE" id="PS50024"/>
    </source>
</evidence>
<dbReference type="EMBL" id="BEZZ01000312">
    <property type="protein sequence ID" value="GCC30590.1"/>
    <property type="molecule type" value="Genomic_DNA"/>
</dbReference>
<evidence type="ECO:0000313" key="5">
    <source>
        <dbReference type="Proteomes" id="UP000287033"/>
    </source>
</evidence>
<evidence type="ECO:0000256" key="2">
    <source>
        <dbReference type="SAM" id="Phobius"/>
    </source>
</evidence>
<dbReference type="SUPFAM" id="SSF82671">
    <property type="entry name" value="SEA domain"/>
    <property type="match status" value="1"/>
</dbReference>
<comment type="caution">
    <text evidence="4">The sequence shown here is derived from an EMBL/GenBank/DDBJ whole genome shotgun (WGS) entry which is preliminary data.</text>
</comment>
<dbReference type="PROSITE" id="PS50024">
    <property type="entry name" value="SEA"/>
    <property type="match status" value="1"/>
</dbReference>
<evidence type="ECO:0000313" key="4">
    <source>
        <dbReference type="EMBL" id="GCC30590.1"/>
    </source>
</evidence>
<dbReference type="STRING" id="137246.A0A401SJT0"/>
<proteinExistence type="predicted"/>
<dbReference type="Gene3D" id="3.30.70.960">
    <property type="entry name" value="SEA domain"/>
    <property type="match status" value="1"/>
</dbReference>
<evidence type="ECO:0000256" key="1">
    <source>
        <dbReference type="SAM" id="MobiDB-lite"/>
    </source>
</evidence>
<dbReference type="OMA" id="LIENEMF"/>
<dbReference type="Proteomes" id="UP000287033">
    <property type="component" value="Unassembled WGS sequence"/>
</dbReference>
<dbReference type="InterPro" id="IPR036364">
    <property type="entry name" value="SEA_dom_sf"/>
</dbReference>
<sequence length="502" mass="54239">MNSVFGNNPNFIEVVINGFRNGSTIADVTTIFSFETTKQSTVTQTIIDNSQAFVNDGFSLDINFLMGTTTTIPAMTTTRTSTPTSRSTVSTTSESPTTANATQASTTANTTQASTTANLTVLYRVIAPTGFRGYRVLRFRSGSIESVGQLEYDTNATPLSSSEAVKVLANAAENNQTLGNLTIITTSIRSGSITVNNLEPVSLNISFVIENMTFTDSLTSNTSSDFTSLRDEVVSWLENVLRSGFSPEVLPNSRVVFSNASSKVQVTAFIQINTTKLEDRPFLRDLIINNVNISGLDIIRSTVQVNGDMISFQSFPLDLRFTNRNFEDALNNRSGAEFKDLSTTVTNVMNSIFQNNPNFIEVIIDGFSDGSVVANSQAIFLINTTQRSDVIQQLVDNTATFSSANLSLDTNSLTGATTTTAPMTTSASTTTVNQPPPGRPFPGFAIAIIVMCLLAIIAIPILVVLFVKTGFCSKVANAFRLEGPDDLDMKLPMFGGRSYNFQ</sequence>
<feature type="transmembrane region" description="Helical" evidence="2">
    <location>
        <begin position="444"/>
        <end position="467"/>
    </location>
</feature>
<dbReference type="AlphaFoldDB" id="A0A401SJT0"/>